<accession>A0ABY4EH88</accession>
<gene>
    <name evidence="1" type="ORF">MUN89_15700</name>
</gene>
<sequence>MRAEIDFNELRQLVPKIRRALNTSTSLLGQEVWGNLMEFSPQNHGRLAGSWHLQQQGERLFIVGTSVEYAAVQNDGSDPYMIYPRQAEVLRFVVGGQVIYAKEVMHPGITGTHYIEGSIAKAESRIEEFVYTALSREGLS</sequence>
<keyword evidence="2" id="KW-1185">Reference proteome</keyword>
<organism evidence="1 2">
    <name type="scientific">Halobacillus salinarum</name>
    <dbReference type="NCBI Taxonomy" id="2932257"/>
    <lineage>
        <taxon>Bacteria</taxon>
        <taxon>Bacillati</taxon>
        <taxon>Bacillota</taxon>
        <taxon>Bacilli</taxon>
        <taxon>Bacillales</taxon>
        <taxon>Bacillaceae</taxon>
        <taxon>Halobacillus</taxon>
    </lineage>
</organism>
<name>A0ABY4EH88_9BACI</name>
<reference evidence="1 2" key="1">
    <citation type="submission" date="2022-04" db="EMBL/GenBank/DDBJ databases">
        <title>Halobacillus sp. isolated from saltern.</title>
        <authorList>
            <person name="Won M."/>
            <person name="Lee C.-M."/>
            <person name="Woen H.-Y."/>
            <person name="Kwon S.-W."/>
        </authorList>
    </citation>
    <scope>NUCLEOTIDE SEQUENCE [LARGE SCALE GENOMIC DNA]</scope>
    <source>
        <strain evidence="1 2">SSBR10-3</strain>
    </source>
</reference>
<dbReference type="RefSeq" id="WP_244708714.1">
    <property type="nucleotide sequence ID" value="NZ_CP095073.1"/>
</dbReference>
<evidence type="ECO:0000313" key="2">
    <source>
        <dbReference type="Proteomes" id="UP000831787"/>
    </source>
</evidence>
<evidence type="ECO:0000313" key="1">
    <source>
        <dbReference type="EMBL" id="UOQ43355.1"/>
    </source>
</evidence>
<protein>
    <submittedName>
        <fullName evidence="1">HK97 gp10 family phage protein</fullName>
    </submittedName>
</protein>
<proteinExistence type="predicted"/>
<dbReference type="Proteomes" id="UP000831787">
    <property type="component" value="Chromosome"/>
</dbReference>
<dbReference type="EMBL" id="CP095073">
    <property type="protein sequence ID" value="UOQ43355.1"/>
    <property type="molecule type" value="Genomic_DNA"/>
</dbReference>